<proteinExistence type="predicted"/>
<gene>
    <name evidence="1" type="ORF">EGA29_19330</name>
</gene>
<dbReference type="Proteomes" id="UP000271222">
    <property type="component" value="Unassembled WGS sequence"/>
</dbReference>
<accession>A0A454TM65</accession>
<sequence length="82" mass="9225">MGLCLVAGHELIEHEGSEIVVRQSGRVEVWTAWGREFLFELPVAADRQLVETALRVYEIGRQRGIAQQAAKARPEIRIRVSA</sequence>
<protein>
    <submittedName>
        <fullName evidence="1">Uncharacterized protein</fullName>
    </submittedName>
</protein>
<dbReference type="AlphaFoldDB" id="A0A454TM65"/>
<evidence type="ECO:0000313" key="1">
    <source>
        <dbReference type="EMBL" id="RNM03235.1"/>
    </source>
</evidence>
<reference evidence="1 2" key="1">
    <citation type="submission" date="2018-10" db="EMBL/GenBank/DDBJ databases">
        <title>Draft Genome Sequence of Ralstonia pseudosolanacearum (R. solanacearum phylotype I) Strain Tg03 Isolated from Luffa cylindrica in China.</title>
        <authorList>
            <person name="Yuan G.-Q."/>
            <person name="Li Q.-Q."/>
            <person name="Zhang Y.-W."/>
        </authorList>
    </citation>
    <scope>NUCLEOTIDE SEQUENCE [LARGE SCALE GENOMIC DNA]</scope>
    <source>
        <strain evidence="1 2">Tg03</strain>
    </source>
</reference>
<name>A0A454TM65_9RALS</name>
<comment type="caution">
    <text evidence="1">The sequence shown here is derived from an EMBL/GenBank/DDBJ whole genome shotgun (WGS) entry which is preliminary data.</text>
</comment>
<organism evidence="1 2">
    <name type="scientific">Ralstonia pseudosolanacearum</name>
    <dbReference type="NCBI Taxonomy" id="1310165"/>
    <lineage>
        <taxon>Bacteria</taxon>
        <taxon>Pseudomonadati</taxon>
        <taxon>Pseudomonadota</taxon>
        <taxon>Betaproteobacteria</taxon>
        <taxon>Burkholderiales</taxon>
        <taxon>Burkholderiaceae</taxon>
        <taxon>Ralstonia</taxon>
        <taxon>Ralstonia solanacearum species complex</taxon>
    </lineage>
</organism>
<dbReference type="EMBL" id="RJTL01000035">
    <property type="protein sequence ID" value="RNM03235.1"/>
    <property type="molecule type" value="Genomic_DNA"/>
</dbReference>
<evidence type="ECO:0000313" key="2">
    <source>
        <dbReference type="Proteomes" id="UP000271222"/>
    </source>
</evidence>